<dbReference type="InterPro" id="IPR004827">
    <property type="entry name" value="bZIP"/>
</dbReference>
<evidence type="ECO:0000256" key="2">
    <source>
        <dbReference type="ARBA" id="ARBA00007163"/>
    </source>
</evidence>
<accession>A0A1H6PI87</accession>
<dbReference type="PANTHER" id="PTHR46714:SF6">
    <property type="entry name" value="TRANSCRIPTIONAL ACTIVATOR HAC1"/>
    <property type="match status" value="1"/>
</dbReference>
<evidence type="ECO:0000256" key="1">
    <source>
        <dbReference type="ARBA" id="ARBA00004123"/>
    </source>
</evidence>
<evidence type="ECO:0000256" key="4">
    <source>
        <dbReference type="ARBA" id="ARBA00023125"/>
    </source>
</evidence>
<dbReference type="PROSITE" id="PS50217">
    <property type="entry name" value="BZIP"/>
    <property type="match status" value="1"/>
</dbReference>
<dbReference type="eggNOG" id="ENOG502S526">
    <property type="taxonomic scope" value="Eukaryota"/>
</dbReference>
<name>A0A1H6PI87_YARLL</name>
<dbReference type="GO" id="GO:0005634">
    <property type="term" value="C:nucleus"/>
    <property type="evidence" value="ECO:0007669"/>
    <property type="project" value="UniProtKB-SubCell"/>
</dbReference>
<keyword evidence="5" id="KW-0804">Transcription</keyword>
<dbReference type="Pfam" id="PF00170">
    <property type="entry name" value="bZIP_1"/>
    <property type="match status" value="1"/>
</dbReference>
<evidence type="ECO:0000313" key="10">
    <source>
        <dbReference type="EMBL" id="AOW01613.1"/>
    </source>
</evidence>
<organism evidence="10 12">
    <name type="scientific">Yarrowia lipolytica</name>
    <name type="common">Candida lipolytica</name>
    <dbReference type="NCBI Taxonomy" id="4952"/>
    <lineage>
        <taxon>Eukaryota</taxon>
        <taxon>Fungi</taxon>
        <taxon>Dikarya</taxon>
        <taxon>Ascomycota</taxon>
        <taxon>Saccharomycotina</taxon>
        <taxon>Dipodascomycetes</taxon>
        <taxon>Dipodascales</taxon>
        <taxon>Dipodascales incertae sedis</taxon>
        <taxon>Yarrowia</taxon>
    </lineage>
</organism>
<dbReference type="Proteomes" id="UP000256601">
    <property type="component" value="Unassembled WGS sequence"/>
</dbReference>
<dbReference type="GO" id="GO:0045944">
    <property type="term" value="P:positive regulation of transcription by RNA polymerase II"/>
    <property type="evidence" value="ECO:0007669"/>
    <property type="project" value="InterPro"/>
</dbReference>
<keyword evidence="6" id="KW-0834">Unfolded protein response</keyword>
<evidence type="ECO:0000256" key="6">
    <source>
        <dbReference type="ARBA" id="ARBA00023230"/>
    </source>
</evidence>
<dbReference type="EMBL" id="KZ858979">
    <property type="protein sequence ID" value="RDW26508.1"/>
    <property type="molecule type" value="Genomic_DNA"/>
</dbReference>
<dbReference type="GO" id="GO:0006986">
    <property type="term" value="P:response to unfolded protein"/>
    <property type="evidence" value="ECO:0007669"/>
    <property type="project" value="UniProtKB-KW"/>
</dbReference>
<comment type="subcellular location">
    <subcellularLocation>
        <location evidence="1">Nucleus</location>
    </subcellularLocation>
</comment>
<dbReference type="Proteomes" id="UP000182444">
    <property type="component" value="Chromosome 1B"/>
</dbReference>
<sequence>MSIKREESFTPTPEDLGSPLTADSPGSPESGDKRKKDLTLPLPAGALPPRKRAKTENEKEQRRIERIMRNRQAAHASREKKRRHLEDLEKKCSELSSENNDLHHQVTESKKTNMHLMEQHYSLVAKLQQLSSLVNMAKSSGALAGVDVPDMSDVSMAPKLEMPTAAPSQPMGLASAPTLFNHDNETVVPDSPIVKTEEVDSTNFLLHTESSSPPELAESTGSGSPSSTLSCDETDYLVDRARHPAVMTVATTDQQRRHKISFSSRTSPLTTSLDCMDCRMTSPCLKTTSSLPSTTLLLI</sequence>
<feature type="compositionally biased region" description="Low complexity" evidence="8">
    <location>
        <begin position="39"/>
        <end position="48"/>
    </location>
</feature>
<dbReference type="GO" id="GO:0003677">
    <property type="term" value="F:DNA binding"/>
    <property type="evidence" value="ECO:0007669"/>
    <property type="project" value="UniProtKB-KW"/>
</dbReference>
<dbReference type="InterPro" id="IPR044280">
    <property type="entry name" value="Hac1/HY5"/>
</dbReference>
<dbReference type="GO" id="GO:0000981">
    <property type="term" value="F:DNA-binding transcription factor activity, RNA polymerase II-specific"/>
    <property type="evidence" value="ECO:0007669"/>
    <property type="project" value="InterPro"/>
</dbReference>
<evidence type="ECO:0000256" key="8">
    <source>
        <dbReference type="SAM" id="MobiDB-lite"/>
    </source>
</evidence>
<keyword evidence="4" id="KW-0238">DNA-binding</keyword>
<dbReference type="VEuPathDB" id="FungiDB:YALI1_B16808g"/>
<dbReference type="EMBL" id="CP017554">
    <property type="protein sequence ID" value="AOW01613.1"/>
    <property type="molecule type" value="Genomic_DNA"/>
</dbReference>
<feature type="domain" description="BZIP" evidence="9">
    <location>
        <begin position="60"/>
        <end position="123"/>
    </location>
</feature>
<dbReference type="SMART" id="SM00338">
    <property type="entry name" value="BRLZ"/>
    <property type="match status" value="1"/>
</dbReference>
<reference evidence="11 13" key="2">
    <citation type="submission" date="2018-07" db="EMBL/GenBank/DDBJ databases">
        <title>Draft Genome Assemblies for Five Robust Yarrowia lipolytica Strains Exhibiting High Lipid Production and Pentose Sugar Utilization and Sugar Alcohol Secretion from Undetoxified Lignocellulosic Biomass Hydrolysates.</title>
        <authorList>
            <consortium name="DOE Joint Genome Institute"/>
            <person name="Walker C."/>
            <person name="Ryu S."/>
            <person name="Na H."/>
            <person name="Zane M."/>
            <person name="LaButti K."/>
            <person name="Lipzen A."/>
            <person name="Haridas S."/>
            <person name="Barry K."/>
            <person name="Grigoriev I.V."/>
            <person name="Quarterman J."/>
            <person name="Slininger P."/>
            <person name="Dien B."/>
            <person name="Trinh C.T."/>
        </authorList>
    </citation>
    <scope>NUCLEOTIDE SEQUENCE [LARGE SCALE GENOMIC DNA]</scope>
    <source>
        <strain evidence="11 13">YB392</strain>
    </source>
</reference>
<protein>
    <recommendedName>
        <fullName evidence="9">BZIP domain-containing protein</fullName>
    </recommendedName>
</protein>
<gene>
    <name evidence="11" type="ORF">B0I71DRAFT_117341</name>
    <name evidence="10" type="ORF">YALI1_B16808g</name>
</gene>
<dbReference type="Gene3D" id="1.20.5.170">
    <property type="match status" value="1"/>
</dbReference>
<evidence type="ECO:0000259" key="9">
    <source>
        <dbReference type="PROSITE" id="PS50217"/>
    </source>
</evidence>
<reference evidence="10 12" key="1">
    <citation type="journal article" date="2016" name="PLoS ONE">
        <title>Sequence Assembly of Yarrowia lipolytica Strain W29/CLIB89 Shows Transposable Element Diversity.</title>
        <authorList>
            <person name="Magnan C."/>
            <person name="Yu J."/>
            <person name="Chang I."/>
            <person name="Jahn E."/>
            <person name="Kanomata Y."/>
            <person name="Wu J."/>
            <person name="Zeller M."/>
            <person name="Oakes M."/>
            <person name="Baldi P."/>
            <person name="Sandmeyer S."/>
        </authorList>
    </citation>
    <scope>NUCLEOTIDE SEQUENCE [LARGE SCALE GENOMIC DNA]</scope>
    <source>
        <strain evidence="10">CLIB89</strain>
        <strain evidence="12">CLIB89(W29)</strain>
    </source>
</reference>
<evidence type="ECO:0000313" key="11">
    <source>
        <dbReference type="EMBL" id="RDW26508.1"/>
    </source>
</evidence>
<feature type="compositionally biased region" description="Basic and acidic residues" evidence="8">
    <location>
        <begin position="54"/>
        <end position="68"/>
    </location>
</feature>
<evidence type="ECO:0000313" key="12">
    <source>
        <dbReference type="Proteomes" id="UP000182444"/>
    </source>
</evidence>
<dbReference type="AlphaFoldDB" id="A0A1H6PI87"/>
<keyword evidence="7" id="KW-0539">Nucleus</keyword>
<evidence type="ECO:0000256" key="3">
    <source>
        <dbReference type="ARBA" id="ARBA00023015"/>
    </source>
</evidence>
<evidence type="ECO:0000313" key="13">
    <source>
        <dbReference type="Proteomes" id="UP000256601"/>
    </source>
</evidence>
<keyword evidence="3" id="KW-0805">Transcription regulation</keyword>
<dbReference type="PANTHER" id="PTHR46714">
    <property type="entry name" value="TRANSCRIPTIONAL ACTIVATOR HAC1"/>
    <property type="match status" value="1"/>
</dbReference>
<dbReference type="SUPFAM" id="SSF57959">
    <property type="entry name" value="Leucine zipper domain"/>
    <property type="match status" value="1"/>
</dbReference>
<dbReference type="VEuPathDB" id="FungiDB:YALI0_B12716g"/>
<dbReference type="PROSITE" id="PS00036">
    <property type="entry name" value="BZIP_BASIC"/>
    <property type="match status" value="1"/>
</dbReference>
<feature type="region of interest" description="Disordered" evidence="8">
    <location>
        <begin position="1"/>
        <end position="88"/>
    </location>
</feature>
<proteinExistence type="inferred from homology"/>
<dbReference type="InterPro" id="IPR046347">
    <property type="entry name" value="bZIP_sf"/>
</dbReference>
<feature type="compositionally biased region" description="Low complexity" evidence="8">
    <location>
        <begin position="219"/>
        <end position="230"/>
    </location>
</feature>
<evidence type="ECO:0000256" key="7">
    <source>
        <dbReference type="ARBA" id="ARBA00023242"/>
    </source>
</evidence>
<comment type="similarity">
    <text evidence="2">Belongs to the bZIP family.</text>
</comment>
<evidence type="ECO:0000256" key="5">
    <source>
        <dbReference type="ARBA" id="ARBA00023163"/>
    </source>
</evidence>
<feature type="region of interest" description="Disordered" evidence="8">
    <location>
        <begin position="207"/>
        <end position="231"/>
    </location>
</feature>